<name>A0ABY6WLY4_9BURK</name>
<sequence>MTPDQFRTYFPEFADTTKYPDSQVQFWMTVAVSLVNADRWDVLTDQGVCLVTAHHLVIASQDQTVATAGGTPGEVKGATASKSVDKVSVGYDTKSVTIDGAGFWNMSKYGIRYLKLAQMMGAGGLQL</sequence>
<comment type="caution">
    <text evidence="1">The sequence shown here is derived from an EMBL/GenBank/DDBJ whole genome shotgun (WGS) entry which is preliminary data.</text>
</comment>
<proteinExistence type="predicted"/>
<protein>
    <recommendedName>
        <fullName evidence="3">DUF4054 domain-containing protein</fullName>
    </recommendedName>
</protein>
<reference evidence="1 2" key="1">
    <citation type="submission" date="2019-08" db="EMBL/GenBank/DDBJ databases">
        <authorList>
            <person name="Peeters C."/>
        </authorList>
    </citation>
    <scope>NUCLEOTIDE SEQUENCE [LARGE SCALE GENOMIC DNA]</scope>
    <source>
        <strain evidence="1 2">LMG 31119</strain>
    </source>
</reference>
<evidence type="ECO:0000313" key="1">
    <source>
        <dbReference type="EMBL" id="VVE69188.1"/>
    </source>
</evidence>
<dbReference type="InterPro" id="IPR025127">
    <property type="entry name" value="DUF4054"/>
</dbReference>
<evidence type="ECO:0008006" key="3">
    <source>
        <dbReference type="Google" id="ProtNLM"/>
    </source>
</evidence>
<dbReference type="Proteomes" id="UP000361468">
    <property type="component" value="Unassembled WGS sequence"/>
</dbReference>
<dbReference type="RefSeq" id="WP_150646389.1">
    <property type="nucleotide sequence ID" value="NZ_CABPSO010000010.1"/>
</dbReference>
<accession>A0ABY6WLY4</accession>
<organism evidence="1 2">
    <name type="scientific">Pandoraea pnomenusa</name>
    <dbReference type="NCBI Taxonomy" id="93220"/>
    <lineage>
        <taxon>Bacteria</taxon>
        <taxon>Pseudomonadati</taxon>
        <taxon>Pseudomonadota</taxon>
        <taxon>Betaproteobacteria</taxon>
        <taxon>Burkholderiales</taxon>
        <taxon>Burkholderiaceae</taxon>
        <taxon>Pandoraea</taxon>
    </lineage>
</organism>
<dbReference type="Pfam" id="PF13262">
    <property type="entry name" value="DUF4054"/>
    <property type="match status" value="1"/>
</dbReference>
<gene>
    <name evidence="1" type="ORF">PPN31119_03202</name>
</gene>
<evidence type="ECO:0000313" key="2">
    <source>
        <dbReference type="Proteomes" id="UP000361468"/>
    </source>
</evidence>
<dbReference type="EMBL" id="CABPSO010000010">
    <property type="protein sequence ID" value="VVE69188.1"/>
    <property type="molecule type" value="Genomic_DNA"/>
</dbReference>
<keyword evidence="2" id="KW-1185">Reference proteome</keyword>